<reference evidence="4" key="1">
    <citation type="submission" date="2023-03" db="EMBL/GenBank/DDBJ databases">
        <title>Chromosome-scale reference genome and RAD-based genetic map of yellow starthistle (Centaurea solstitialis) reveal putative structural variation and QTLs associated with invader traits.</title>
        <authorList>
            <person name="Reatini B."/>
            <person name="Cang F.A."/>
            <person name="Jiang Q."/>
            <person name="Mckibben M.T.W."/>
            <person name="Barker M.S."/>
            <person name="Rieseberg L.H."/>
            <person name="Dlugosch K.M."/>
        </authorList>
    </citation>
    <scope>NUCLEOTIDE SEQUENCE</scope>
    <source>
        <strain evidence="4">CAN-66</strain>
        <tissue evidence="4">Leaf</tissue>
    </source>
</reference>
<evidence type="ECO:0000256" key="3">
    <source>
        <dbReference type="ARBA" id="ARBA00022827"/>
    </source>
</evidence>
<protein>
    <submittedName>
        <fullName evidence="4">Uncharacterized protein</fullName>
    </submittedName>
</protein>
<keyword evidence="3" id="KW-0274">FAD</keyword>
<dbReference type="InterPro" id="IPR051871">
    <property type="entry name" value="GMC_Oxidoreductase-Related"/>
</dbReference>
<proteinExistence type="predicted"/>
<keyword evidence="2" id="KW-0285">Flavoprotein</keyword>
<dbReference type="PANTHER" id="PTHR45968">
    <property type="entry name" value="OSJNBA0019K04.7 PROTEIN"/>
    <property type="match status" value="1"/>
</dbReference>
<evidence type="ECO:0000256" key="2">
    <source>
        <dbReference type="ARBA" id="ARBA00022630"/>
    </source>
</evidence>
<evidence type="ECO:0000256" key="1">
    <source>
        <dbReference type="ARBA" id="ARBA00001974"/>
    </source>
</evidence>
<evidence type="ECO:0000313" key="5">
    <source>
        <dbReference type="Proteomes" id="UP001172457"/>
    </source>
</evidence>
<name>A0AA38S8F2_9ASTR</name>
<dbReference type="SUPFAM" id="SSF51905">
    <property type="entry name" value="FAD/NAD(P)-binding domain"/>
    <property type="match status" value="1"/>
</dbReference>
<gene>
    <name evidence="4" type="ORF">OSB04_030252</name>
</gene>
<keyword evidence="5" id="KW-1185">Reference proteome</keyword>
<organism evidence="4 5">
    <name type="scientific">Centaurea solstitialis</name>
    <name type="common">yellow star-thistle</name>
    <dbReference type="NCBI Taxonomy" id="347529"/>
    <lineage>
        <taxon>Eukaryota</taxon>
        <taxon>Viridiplantae</taxon>
        <taxon>Streptophyta</taxon>
        <taxon>Embryophyta</taxon>
        <taxon>Tracheophyta</taxon>
        <taxon>Spermatophyta</taxon>
        <taxon>Magnoliopsida</taxon>
        <taxon>eudicotyledons</taxon>
        <taxon>Gunneridae</taxon>
        <taxon>Pentapetalae</taxon>
        <taxon>asterids</taxon>
        <taxon>campanulids</taxon>
        <taxon>Asterales</taxon>
        <taxon>Asteraceae</taxon>
        <taxon>Carduoideae</taxon>
        <taxon>Cardueae</taxon>
        <taxon>Centaureinae</taxon>
        <taxon>Centaurea</taxon>
    </lineage>
</organism>
<evidence type="ECO:0000313" key="4">
    <source>
        <dbReference type="EMBL" id="KAJ9537519.1"/>
    </source>
</evidence>
<dbReference type="AlphaFoldDB" id="A0AA38S8F2"/>
<dbReference type="InterPro" id="IPR036188">
    <property type="entry name" value="FAD/NAD-bd_sf"/>
</dbReference>
<dbReference type="EMBL" id="JARYMX010000008">
    <property type="protein sequence ID" value="KAJ9537519.1"/>
    <property type="molecule type" value="Genomic_DNA"/>
</dbReference>
<sequence length="149" mass="16100">MHCGNGKRSAKASARAEPVGLPFEHRRVFIGLPSAPNYTFVHEATYASRISFYDYIVVGGGTIGILVATTLSANASVLLHERGGSPYTNINVTCVENFGTYLFDTTPNSPSQRFGVEGVLNACPRVLGHWVVVLPLMRGSTLLVKKYSP</sequence>
<comment type="cofactor">
    <cofactor evidence="1">
        <name>FAD</name>
        <dbReference type="ChEBI" id="CHEBI:57692"/>
    </cofactor>
</comment>
<dbReference type="PANTHER" id="PTHR45968:SF3">
    <property type="entry name" value="OS04G0573100 PROTEIN"/>
    <property type="match status" value="1"/>
</dbReference>
<accession>A0AA38S8F2</accession>
<dbReference type="Gene3D" id="3.50.50.60">
    <property type="entry name" value="FAD/NAD(P)-binding domain"/>
    <property type="match status" value="1"/>
</dbReference>
<dbReference type="Proteomes" id="UP001172457">
    <property type="component" value="Chromosome 8"/>
</dbReference>
<comment type="caution">
    <text evidence="4">The sequence shown here is derived from an EMBL/GenBank/DDBJ whole genome shotgun (WGS) entry which is preliminary data.</text>
</comment>